<name>A0A9Q0X7K7_9SAUR</name>
<feature type="compositionally biased region" description="Polar residues" evidence="1">
    <location>
        <begin position="75"/>
        <end position="88"/>
    </location>
</feature>
<feature type="region of interest" description="Disordered" evidence="1">
    <location>
        <begin position="23"/>
        <end position="115"/>
    </location>
</feature>
<feature type="compositionally biased region" description="Basic and acidic residues" evidence="1">
    <location>
        <begin position="101"/>
        <end position="112"/>
    </location>
</feature>
<dbReference type="EMBL" id="JAPFRF010000022">
    <property type="protein sequence ID" value="KAJ7305257.1"/>
    <property type="molecule type" value="Genomic_DNA"/>
</dbReference>
<evidence type="ECO:0000313" key="3">
    <source>
        <dbReference type="Proteomes" id="UP001142489"/>
    </source>
</evidence>
<dbReference type="Proteomes" id="UP001142489">
    <property type="component" value="Unassembled WGS sequence"/>
</dbReference>
<proteinExistence type="predicted"/>
<organism evidence="2 3">
    <name type="scientific">Phrynocephalus forsythii</name>
    <dbReference type="NCBI Taxonomy" id="171643"/>
    <lineage>
        <taxon>Eukaryota</taxon>
        <taxon>Metazoa</taxon>
        <taxon>Chordata</taxon>
        <taxon>Craniata</taxon>
        <taxon>Vertebrata</taxon>
        <taxon>Euteleostomi</taxon>
        <taxon>Lepidosauria</taxon>
        <taxon>Squamata</taxon>
        <taxon>Bifurcata</taxon>
        <taxon>Unidentata</taxon>
        <taxon>Episquamata</taxon>
        <taxon>Toxicofera</taxon>
        <taxon>Iguania</taxon>
        <taxon>Acrodonta</taxon>
        <taxon>Agamidae</taxon>
        <taxon>Agaminae</taxon>
        <taxon>Phrynocephalus</taxon>
    </lineage>
</organism>
<feature type="compositionally biased region" description="Basic and acidic residues" evidence="1">
    <location>
        <begin position="51"/>
        <end position="65"/>
    </location>
</feature>
<protein>
    <submittedName>
        <fullName evidence="2">Uncharacterized protein</fullName>
    </submittedName>
</protein>
<reference evidence="2" key="1">
    <citation type="journal article" date="2023" name="DNA Res.">
        <title>Chromosome-level genome assembly of Phrynocephalus forsythii using third-generation DNA sequencing and Hi-C analysis.</title>
        <authorList>
            <person name="Qi Y."/>
            <person name="Zhao W."/>
            <person name="Zhao Y."/>
            <person name="Niu C."/>
            <person name="Cao S."/>
            <person name="Zhang Y."/>
        </authorList>
    </citation>
    <scope>NUCLEOTIDE SEQUENCE</scope>
    <source>
        <tissue evidence="2">Muscle</tissue>
    </source>
</reference>
<evidence type="ECO:0000256" key="1">
    <source>
        <dbReference type="SAM" id="MobiDB-lite"/>
    </source>
</evidence>
<keyword evidence="3" id="KW-1185">Reference proteome</keyword>
<evidence type="ECO:0000313" key="2">
    <source>
        <dbReference type="EMBL" id="KAJ7305257.1"/>
    </source>
</evidence>
<sequence length="159" mass="16458">MDSVPSEPPPCSAENKVVASGPHSFSAAASVAECAPSTQEARGPSGSPSRKAVEEGTRVPEEHMKTTGPPGKGNQMPTVGSPESPSEGKNQEAFAAPTGKRPHETTQSRETEMPSIGSAVKKASVALQSLPVDQGSWRARLQALGRPSSHLAKVPQKQG</sequence>
<accession>A0A9Q0X7K7</accession>
<dbReference type="AlphaFoldDB" id="A0A9Q0X7K7"/>
<gene>
    <name evidence="2" type="ORF">JRQ81_011171</name>
</gene>
<comment type="caution">
    <text evidence="2">The sequence shown here is derived from an EMBL/GenBank/DDBJ whole genome shotgun (WGS) entry which is preliminary data.</text>
</comment>